<comment type="caution">
    <text evidence="3">The sequence shown here is derived from an EMBL/GenBank/DDBJ whole genome shotgun (WGS) entry which is preliminary data.</text>
</comment>
<dbReference type="PROSITE" id="PS51146">
    <property type="entry name" value="KAIC"/>
    <property type="match status" value="2"/>
</dbReference>
<dbReference type="InterPro" id="IPR051347">
    <property type="entry name" value="Circadian_clock_KaiC-rel"/>
</dbReference>
<dbReference type="Proteomes" id="UP000295620">
    <property type="component" value="Unassembled WGS sequence"/>
</dbReference>
<dbReference type="Pfam" id="PF06745">
    <property type="entry name" value="ATPase"/>
    <property type="match status" value="2"/>
</dbReference>
<dbReference type="InterPro" id="IPR047221">
    <property type="entry name" value="KaiC_N"/>
</dbReference>
<accession>A0A4R6SW09</accession>
<dbReference type="AlphaFoldDB" id="A0A4R6SW09"/>
<dbReference type="SUPFAM" id="SSF52540">
    <property type="entry name" value="P-loop containing nucleoside triphosphate hydrolases"/>
    <property type="match status" value="2"/>
</dbReference>
<dbReference type="GO" id="GO:0005524">
    <property type="term" value="F:ATP binding"/>
    <property type="evidence" value="ECO:0007669"/>
    <property type="project" value="InterPro"/>
</dbReference>
<dbReference type="EMBL" id="SNYC01000005">
    <property type="protein sequence ID" value="TDQ08561.1"/>
    <property type="molecule type" value="Genomic_DNA"/>
</dbReference>
<feature type="domain" description="KaiC" evidence="2">
    <location>
        <begin position="276"/>
        <end position="508"/>
    </location>
</feature>
<dbReference type="PANTHER" id="PTHR42926">
    <property type="match status" value="1"/>
</dbReference>
<feature type="domain" description="KaiC" evidence="2">
    <location>
        <begin position="36"/>
        <end position="275"/>
    </location>
</feature>
<dbReference type="InterPro" id="IPR010624">
    <property type="entry name" value="KaiC_dom"/>
</dbReference>
<organism evidence="3 4">
    <name type="scientific">Pedobacter metabolipauper</name>
    <dbReference type="NCBI Taxonomy" id="425513"/>
    <lineage>
        <taxon>Bacteria</taxon>
        <taxon>Pseudomonadati</taxon>
        <taxon>Bacteroidota</taxon>
        <taxon>Sphingobacteriia</taxon>
        <taxon>Sphingobacteriales</taxon>
        <taxon>Sphingobacteriaceae</taxon>
        <taxon>Pedobacter</taxon>
    </lineage>
</organism>
<evidence type="ECO:0000313" key="4">
    <source>
        <dbReference type="Proteomes" id="UP000295620"/>
    </source>
</evidence>
<dbReference type="InterPro" id="IPR027417">
    <property type="entry name" value="P-loop_NTPase"/>
</dbReference>
<evidence type="ECO:0000256" key="1">
    <source>
        <dbReference type="SAM" id="Coils"/>
    </source>
</evidence>
<evidence type="ECO:0000259" key="2">
    <source>
        <dbReference type="PROSITE" id="PS51146"/>
    </source>
</evidence>
<dbReference type="Gene3D" id="3.40.50.300">
    <property type="entry name" value="P-loop containing nucleotide triphosphate hydrolases"/>
    <property type="match status" value="2"/>
</dbReference>
<proteinExistence type="predicted"/>
<evidence type="ECO:0000313" key="3">
    <source>
        <dbReference type="EMBL" id="TDQ08561.1"/>
    </source>
</evidence>
<keyword evidence="4" id="KW-1185">Reference proteome</keyword>
<name>A0A4R6SW09_9SPHI</name>
<dbReference type="PANTHER" id="PTHR42926:SF1">
    <property type="entry name" value="CIRCADIAN CLOCK OSCILLATOR PROTEIN KAIC 1"/>
    <property type="match status" value="1"/>
</dbReference>
<reference evidence="3 4" key="1">
    <citation type="submission" date="2019-03" db="EMBL/GenBank/DDBJ databases">
        <title>Genomic Encyclopedia of Archaeal and Bacterial Type Strains, Phase II (KMG-II): from individual species to whole genera.</title>
        <authorList>
            <person name="Goeker M."/>
        </authorList>
    </citation>
    <scope>NUCLEOTIDE SEQUENCE [LARGE SCALE GENOMIC DNA]</scope>
    <source>
        <strain evidence="3 4">DSM 19035</strain>
    </source>
</reference>
<dbReference type="InterPro" id="IPR003593">
    <property type="entry name" value="AAA+_ATPase"/>
</dbReference>
<protein>
    <submittedName>
        <fullName evidence="3">Circadian clock protein KaiC</fullName>
    </submittedName>
</protein>
<dbReference type="SMART" id="SM00382">
    <property type="entry name" value="AAA"/>
    <property type="match status" value="2"/>
</dbReference>
<keyword evidence="1" id="KW-0175">Coiled coil</keyword>
<dbReference type="CDD" id="cd19485">
    <property type="entry name" value="KaiC-N"/>
    <property type="match status" value="1"/>
</dbReference>
<gene>
    <name evidence="3" type="ORF">ATK78_3077</name>
</gene>
<feature type="coiled-coil region" evidence="1">
    <location>
        <begin position="532"/>
        <end position="566"/>
    </location>
</feature>
<dbReference type="InterPro" id="IPR014774">
    <property type="entry name" value="KaiC-like_dom"/>
</dbReference>
<dbReference type="NCBIfam" id="NF006799">
    <property type="entry name" value="PRK09302.1"/>
    <property type="match status" value="1"/>
</dbReference>
<sequence length="598" mass="66900">MWIQINIFIFPLHYQYSMSSTLPSQQNSDNHLATLPKTLTGITGLDEITLGGLPTGRPTLICGGTGCGKTLFSLEFLVRGAQEYGEPGVFMAFEEKPQELTMNVASLGFNLAELQKEKKIKIDYVHIDRSEIEETGEYDLEGLFIRLGYAIDSIGAKRVVLDTIENLFAGLTDLGILRAELRRLFGWLKEKGVTAIITGETGEKTLTRQGLEEYVSDCVILLDHRIINQISTRRLRIIKYRGTVHGTNEYPFLIDEEGISVLPVTSLLLDKPVSSECIPTGITALDEMFSRGGYYRGSSILASGTAGTGKTSIAASFVNQACLNGERCLFFGFEESPQQIIRNMGSIGMNLQSHVDAGLLSFYASRPTLYGLEMHLVAIHKAIKKFKPQVVVLDPITNLITIGSVSEVKAMLVRLIDFLQVEQITVMFTALTLNNIINEQTDEGVSSLVDAWLLIKDIEMNGERNKGLYVMKSRGMKHSNQVREFVIGEEGLSLLDVYLGPEGILTGSAREAHKLEEQTGQKLHTNALDRKDRELERKRKVLESKIDSLRTEFESTEEELNKIYTEEKIKNEVILQTREQMKNLRSRPSGSENENFKR</sequence>